<evidence type="ECO:0008006" key="5">
    <source>
        <dbReference type="Google" id="ProtNLM"/>
    </source>
</evidence>
<evidence type="ECO:0000256" key="2">
    <source>
        <dbReference type="SAM" id="MobiDB-lite"/>
    </source>
</evidence>
<feature type="compositionally biased region" description="Polar residues" evidence="2">
    <location>
        <begin position="202"/>
        <end position="214"/>
    </location>
</feature>
<feature type="compositionally biased region" description="Polar residues" evidence="2">
    <location>
        <begin position="540"/>
        <end position="554"/>
    </location>
</feature>
<feature type="compositionally biased region" description="Polar residues" evidence="2">
    <location>
        <begin position="516"/>
        <end position="533"/>
    </location>
</feature>
<feature type="coiled-coil region" evidence="1">
    <location>
        <begin position="66"/>
        <end position="170"/>
    </location>
</feature>
<dbReference type="AlphaFoldDB" id="A0A6G0IJP6"/>
<gene>
    <name evidence="3" type="ORF">D5F01_LYC11090</name>
</gene>
<feature type="region of interest" description="Disordered" evidence="2">
    <location>
        <begin position="321"/>
        <end position="342"/>
    </location>
</feature>
<feature type="region of interest" description="Disordered" evidence="2">
    <location>
        <begin position="248"/>
        <end position="308"/>
    </location>
</feature>
<organism evidence="3 4">
    <name type="scientific">Larimichthys crocea</name>
    <name type="common">Large yellow croaker</name>
    <name type="synonym">Pseudosciaena crocea</name>
    <dbReference type="NCBI Taxonomy" id="215358"/>
    <lineage>
        <taxon>Eukaryota</taxon>
        <taxon>Metazoa</taxon>
        <taxon>Chordata</taxon>
        <taxon>Craniata</taxon>
        <taxon>Vertebrata</taxon>
        <taxon>Euteleostomi</taxon>
        <taxon>Actinopterygii</taxon>
        <taxon>Neopterygii</taxon>
        <taxon>Teleostei</taxon>
        <taxon>Neoteleostei</taxon>
        <taxon>Acanthomorphata</taxon>
        <taxon>Eupercaria</taxon>
        <taxon>Sciaenidae</taxon>
        <taxon>Larimichthys</taxon>
    </lineage>
</organism>
<feature type="compositionally biased region" description="Acidic residues" evidence="2">
    <location>
        <begin position="272"/>
        <end position="284"/>
    </location>
</feature>
<feature type="compositionally biased region" description="Polar residues" evidence="2">
    <location>
        <begin position="1000"/>
        <end position="1009"/>
    </location>
</feature>
<evidence type="ECO:0000256" key="1">
    <source>
        <dbReference type="SAM" id="Coils"/>
    </source>
</evidence>
<feature type="compositionally biased region" description="Basic and acidic residues" evidence="2">
    <location>
        <begin position="321"/>
        <end position="330"/>
    </location>
</feature>
<keyword evidence="1" id="KW-0175">Coiled coil</keyword>
<dbReference type="GO" id="GO:0061630">
    <property type="term" value="F:ubiquitin protein ligase activity"/>
    <property type="evidence" value="ECO:0007669"/>
    <property type="project" value="TreeGrafter"/>
</dbReference>
<dbReference type="PANTHER" id="PTHR46569">
    <property type="entry name" value="E3 UBIQUITIN-PROTEIN LIGASE TRAIP"/>
    <property type="match status" value="1"/>
</dbReference>
<dbReference type="Proteomes" id="UP000424527">
    <property type="component" value="Unassembled WGS sequence"/>
</dbReference>
<name>A0A6G0IJP6_LARCR</name>
<keyword evidence="4" id="KW-1185">Reference proteome</keyword>
<feature type="region of interest" description="Disordered" evidence="2">
    <location>
        <begin position="198"/>
        <end position="229"/>
    </location>
</feature>
<reference evidence="3 4" key="1">
    <citation type="submission" date="2019-07" db="EMBL/GenBank/DDBJ databases">
        <title>Chromosome genome assembly for large yellow croaker.</title>
        <authorList>
            <person name="Xiao S."/>
        </authorList>
    </citation>
    <scope>NUCLEOTIDE SEQUENCE [LARGE SCALE GENOMIC DNA]</scope>
    <source>
        <strain evidence="3">JMULYC20181020</strain>
        <tissue evidence="3">Muscle</tissue>
    </source>
</reference>
<accession>A0A6G0IJP6</accession>
<dbReference type="EMBL" id="REGW02000010">
    <property type="protein sequence ID" value="KAE8291482.1"/>
    <property type="molecule type" value="Genomic_DNA"/>
</dbReference>
<evidence type="ECO:0000313" key="3">
    <source>
        <dbReference type="EMBL" id="KAE8291482.1"/>
    </source>
</evidence>
<feature type="region of interest" description="Disordered" evidence="2">
    <location>
        <begin position="516"/>
        <end position="603"/>
    </location>
</feature>
<evidence type="ECO:0000313" key="4">
    <source>
        <dbReference type="Proteomes" id="UP000424527"/>
    </source>
</evidence>
<feature type="region of interest" description="Disordered" evidence="2">
    <location>
        <begin position="967"/>
        <end position="1009"/>
    </location>
</feature>
<dbReference type="GO" id="GO:0090734">
    <property type="term" value="C:site of DNA damage"/>
    <property type="evidence" value="ECO:0007669"/>
    <property type="project" value="TreeGrafter"/>
</dbReference>
<comment type="caution">
    <text evidence="3">The sequence shown here is derived from an EMBL/GenBank/DDBJ whole genome shotgun (WGS) entry which is preliminary data.</text>
</comment>
<dbReference type="InterPro" id="IPR052639">
    <property type="entry name" value="TRAIP_ubiq-protein_ligase"/>
</dbReference>
<dbReference type="GO" id="GO:0005634">
    <property type="term" value="C:nucleus"/>
    <property type="evidence" value="ECO:0007669"/>
    <property type="project" value="TreeGrafter"/>
</dbReference>
<dbReference type="GO" id="GO:0031297">
    <property type="term" value="P:replication fork processing"/>
    <property type="evidence" value="ECO:0007669"/>
    <property type="project" value="TreeGrafter"/>
</dbReference>
<proteinExistence type="predicted"/>
<feature type="compositionally biased region" description="Polar residues" evidence="2">
    <location>
        <begin position="294"/>
        <end position="303"/>
    </location>
</feature>
<protein>
    <recommendedName>
        <fullName evidence="5">Epidermal growth factor receptor substrate 15</fullName>
    </recommendedName>
</protein>
<sequence length="1009" mass="112507">MEEPAVQQEKIEGSWEGVHDGGKADWKNECSLSSLLKHSCLLCWSSPRDTDVVETDERALAKAAEIRELENAVAVENLELQEQQSDRKELEETLDKLEKHKEKLIQQIKSTRQLCYEESQQILSLQAVEVQKESQVEEYERELARARWRLKKLREEVKQAKRKVDEAGERNTPLQDSIRQSYEEILQEEHTLYSLSGGAVTPESQLEESTSPADTTEDDPLPMRPWGRSQSLPAYADLIMGGSGSSFCNNLADTREEVDDSETSSPKMDRSDIEDDPEEGDINNEGEKERENQESNINPSQLDFYQADPFAHCQSDHDLFNEDLFPKTDTSDGFTSDPFKGSDPFAADILFPEVNVGSVEGAGNVGDEADTSLSCAENKASQGTQCFESEFPDEDSDIEISYSREDLDAIAVGDDSCGFKPIQSSTEELGLEPIQRWRSQGQYSVESDPNGYELDLSAVSPPSDIEEQSLGSLAGEANTEATGRQEHGLSSGSAQAVPILGEQALFEQDWTGDVEQTLSRDVTSNQGTEWISNTEEELGNPTTPQNSLDSQNLRIQPDSDQNRELSFELSYEPTSQSSFDPYGFKLSPEHSSHTLLDPDEAELSPEPAENYLTFDPEPSSSHPDQHDFDPYEFDITSSQMARDSDPYGFKLSPEEENQEVLELCDHDNQEAMDLCTYDNNEEVEPSNYSNQEVLEPHTYENQEVLEHCSHNNKDLCNNGNQEVLEPSSLVNRELVNNENQELLDLCSHDNREVVEPYRNNTIEELLEPCNYDNQEVLEPCSHGNRELLDFSHPENQEVLDFDKHGNQELLDFGSKENQEVVVSGSHDNQELLDLGSNDVQELLDLGSHDNQEVLDLLSKEVFPEANNNQCIVEQELNASPTNSSDSDVASEDMLGLELSNTSICTTNKTNTNTSDTLNMAVSNTSANQDFATSNAPTSHSLLEGDLGSVFGAGGYISCPDVADDLEPLDRRQANPVAEPVRPVRPVRPPRPSLRAKEKAQSQTQGIDLK</sequence>
<dbReference type="PANTHER" id="PTHR46569:SF1">
    <property type="entry name" value="E3 UBIQUITIN-PROTEIN LIGASE RFWD3-RELATED"/>
    <property type="match status" value="1"/>
</dbReference>
<dbReference type="GO" id="GO:0016567">
    <property type="term" value="P:protein ubiquitination"/>
    <property type="evidence" value="ECO:0007669"/>
    <property type="project" value="TreeGrafter"/>
</dbReference>
<feature type="region of interest" description="Disordered" evidence="2">
    <location>
        <begin position="440"/>
        <end position="496"/>
    </location>
</feature>